<keyword evidence="3" id="KW-1185">Reference proteome</keyword>
<protein>
    <submittedName>
        <fullName evidence="2">Uncharacterized protein</fullName>
    </submittedName>
</protein>
<reference evidence="1" key="2">
    <citation type="submission" date="2020-08" db="EMBL/GenBank/DDBJ databases">
        <authorList>
            <person name="Shumante A."/>
            <person name="Zimin A.V."/>
            <person name="Puiu D."/>
            <person name="Salzberg S.L."/>
        </authorList>
    </citation>
    <scope>NUCLEOTIDE SEQUENCE</scope>
    <source>
        <strain evidence="1">WC2-LM</strain>
        <tissue evidence="1">Liver</tissue>
    </source>
</reference>
<name>A0A5E4CW93_MARMO</name>
<evidence type="ECO:0000313" key="1">
    <source>
        <dbReference type="EMBL" id="KAF7471458.1"/>
    </source>
</evidence>
<sequence length="123" mass="13542">MTGRGHPEESLAGSREPWSCVCGAGASPSRGAHQRVYWAAGHQGSDWGECGLKLPPRFPALCCPSLWLLRRVTSSPPPALSAEQGLEAKAAAQRGLSDMEYLNPRWWQPSPLPQRRRKVRTKL</sequence>
<dbReference type="Proteomes" id="UP000335636">
    <property type="component" value="Unassembled WGS sequence"/>
</dbReference>
<reference evidence="2 3" key="1">
    <citation type="submission" date="2019-04" db="EMBL/GenBank/DDBJ databases">
        <authorList>
            <person name="Alioto T."/>
            <person name="Alioto T."/>
        </authorList>
    </citation>
    <scope>NUCLEOTIDE SEQUENCE [LARGE SCALE GENOMIC DNA]</scope>
</reference>
<evidence type="ECO:0000313" key="2">
    <source>
        <dbReference type="EMBL" id="VTJ86114.1"/>
    </source>
</evidence>
<organism evidence="2 3">
    <name type="scientific">Marmota monax</name>
    <name type="common">Woodchuck</name>
    <dbReference type="NCBI Taxonomy" id="9995"/>
    <lineage>
        <taxon>Eukaryota</taxon>
        <taxon>Metazoa</taxon>
        <taxon>Chordata</taxon>
        <taxon>Craniata</taxon>
        <taxon>Vertebrata</taxon>
        <taxon>Euteleostomi</taxon>
        <taxon>Mammalia</taxon>
        <taxon>Eutheria</taxon>
        <taxon>Euarchontoglires</taxon>
        <taxon>Glires</taxon>
        <taxon>Rodentia</taxon>
        <taxon>Sciuromorpha</taxon>
        <taxon>Sciuridae</taxon>
        <taxon>Xerinae</taxon>
        <taxon>Marmotini</taxon>
        <taxon>Marmota</taxon>
    </lineage>
</organism>
<gene>
    <name evidence="1" type="ORF">GHT09_017432</name>
    <name evidence="2" type="ORF">MONAX_5E047464</name>
</gene>
<dbReference type="EMBL" id="CABDUW010002270">
    <property type="protein sequence ID" value="VTJ86114.1"/>
    <property type="molecule type" value="Genomic_DNA"/>
</dbReference>
<evidence type="ECO:0000313" key="3">
    <source>
        <dbReference type="Proteomes" id="UP000335636"/>
    </source>
</evidence>
<dbReference type="Proteomes" id="UP000662637">
    <property type="component" value="Unassembled WGS sequence"/>
</dbReference>
<dbReference type="EMBL" id="WJEC01006809">
    <property type="protein sequence ID" value="KAF7471458.1"/>
    <property type="molecule type" value="Genomic_DNA"/>
</dbReference>
<accession>A0A5E4CW93</accession>
<proteinExistence type="predicted"/>
<dbReference type="AlphaFoldDB" id="A0A5E4CW93"/>